<accession>A0A433SHT3</accession>
<keyword evidence="1" id="KW-0812">Transmembrane</keyword>
<dbReference type="AlphaFoldDB" id="A0A433SHT3"/>
<keyword evidence="1" id="KW-0472">Membrane</keyword>
<protein>
    <submittedName>
        <fullName evidence="2">Uncharacterized protein</fullName>
    </submittedName>
</protein>
<gene>
    <name evidence="2" type="ORF">CUZ56_00791</name>
</gene>
<feature type="transmembrane region" description="Helical" evidence="1">
    <location>
        <begin position="81"/>
        <end position="98"/>
    </location>
</feature>
<sequence length="114" mass="12181">MLAYLVLLHVEIARFTPATSAAGLVSVALILASRRRGITSYVALCSPDLPPVPPFGYGTSNGLACFTGVDYPLFCRKIKEIGLILCILFKFGSMLVTVQRSDGMGRGYSLPNPG</sequence>
<keyword evidence="3" id="KW-1185">Reference proteome</keyword>
<organism evidence="2 3">
    <name type="scientific">Saezia sanguinis</name>
    <dbReference type="NCBI Taxonomy" id="1965230"/>
    <lineage>
        <taxon>Bacteria</taxon>
        <taxon>Pseudomonadati</taxon>
        <taxon>Pseudomonadota</taxon>
        <taxon>Betaproteobacteria</taxon>
        <taxon>Burkholderiales</taxon>
        <taxon>Saeziaceae</taxon>
        <taxon>Saezia</taxon>
    </lineage>
</organism>
<comment type="caution">
    <text evidence="2">The sequence shown here is derived from an EMBL/GenBank/DDBJ whole genome shotgun (WGS) entry which is preliminary data.</text>
</comment>
<reference evidence="2 3" key="1">
    <citation type="submission" date="2018-01" db="EMBL/GenBank/DDBJ databases">
        <title>Saezia sanguinis gen. nov., sp. nov., in the order Burkholderiales isolated from human blood.</title>
        <authorList>
            <person name="Medina-Pascual M.J."/>
            <person name="Valdezate S."/>
            <person name="Monzon S."/>
            <person name="Cuesta I."/>
            <person name="Carrasco G."/>
            <person name="Villalon P."/>
            <person name="Saez-Nieto J.A."/>
        </authorList>
    </citation>
    <scope>NUCLEOTIDE SEQUENCE [LARGE SCALE GENOMIC DNA]</scope>
    <source>
        <strain evidence="2 3">CNM695-12</strain>
    </source>
</reference>
<dbReference type="Proteomes" id="UP000286947">
    <property type="component" value="Unassembled WGS sequence"/>
</dbReference>
<evidence type="ECO:0000256" key="1">
    <source>
        <dbReference type="SAM" id="Phobius"/>
    </source>
</evidence>
<evidence type="ECO:0000313" key="3">
    <source>
        <dbReference type="Proteomes" id="UP000286947"/>
    </source>
</evidence>
<feature type="transmembrane region" description="Helical" evidence="1">
    <location>
        <begin position="12"/>
        <end position="32"/>
    </location>
</feature>
<evidence type="ECO:0000313" key="2">
    <source>
        <dbReference type="EMBL" id="RUS68301.1"/>
    </source>
</evidence>
<proteinExistence type="predicted"/>
<name>A0A433SHT3_9BURK</name>
<keyword evidence="1" id="KW-1133">Transmembrane helix</keyword>
<dbReference type="EMBL" id="PQSP01000001">
    <property type="protein sequence ID" value="RUS68301.1"/>
    <property type="molecule type" value="Genomic_DNA"/>
</dbReference>